<dbReference type="InterPro" id="IPR042097">
    <property type="entry name" value="Aminopeptidase_N-like_N_sf"/>
</dbReference>
<evidence type="ECO:0000256" key="9">
    <source>
        <dbReference type="ARBA" id="ARBA00022833"/>
    </source>
</evidence>
<dbReference type="EC" id="3.4.11.2" evidence="4"/>
<dbReference type="PANTHER" id="PTHR11533">
    <property type="entry name" value="PROTEASE M1 ZINC METALLOPROTEASE"/>
    <property type="match status" value="1"/>
</dbReference>
<dbReference type="Gene3D" id="1.10.390.10">
    <property type="entry name" value="Neutral Protease Domain 2"/>
    <property type="match status" value="1"/>
</dbReference>
<evidence type="ECO:0000256" key="3">
    <source>
        <dbReference type="ARBA" id="ARBA00010136"/>
    </source>
</evidence>
<dbReference type="Gene3D" id="2.60.40.1730">
    <property type="entry name" value="tricorn interacting facor f3 domain"/>
    <property type="match status" value="1"/>
</dbReference>
<dbReference type="Proteomes" id="UP000001213">
    <property type="component" value="Chromosome"/>
</dbReference>
<evidence type="ECO:0000256" key="4">
    <source>
        <dbReference type="ARBA" id="ARBA00012564"/>
    </source>
</evidence>
<dbReference type="InterPro" id="IPR050344">
    <property type="entry name" value="Peptidase_M1_aminopeptidases"/>
</dbReference>
<dbReference type="PRINTS" id="PR00756">
    <property type="entry name" value="ALADIPTASE"/>
</dbReference>
<dbReference type="HOGENOM" id="CLU_014298_2_0_11"/>
<dbReference type="InterPro" id="IPR045357">
    <property type="entry name" value="Aminopeptidase_N-like_N"/>
</dbReference>
<evidence type="ECO:0000256" key="6">
    <source>
        <dbReference type="ARBA" id="ARBA00022670"/>
    </source>
</evidence>
<dbReference type="InterPro" id="IPR027268">
    <property type="entry name" value="Peptidase_M4/M1_CTD_sf"/>
</dbReference>
<comment type="cofactor">
    <cofactor evidence="2">
        <name>Zn(2+)</name>
        <dbReference type="ChEBI" id="CHEBI:29105"/>
    </cofactor>
</comment>
<evidence type="ECO:0000256" key="13">
    <source>
        <dbReference type="SAM" id="MobiDB-lite"/>
    </source>
</evidence>
<dbReference type="MEROPS" id="M01.033"/>
<dbReference type="SUPFAM" id="SSF63737">
    <property type="entry name" value="Leukotriene A4 hydrolase N-terminal domain"/>
    <property type="match status" value="1"/>
</dbReference>
<accession>D5UYQ6</accession>
<dbReference type="InterPro" id="IPR001930">
    <property type="entry name" value="Peptidase_M1"/>
</dbReference>
<dbReference type="eggNOG" id="COG0308">
    <property type="taxonomic scope" value="Bacteria"/>
</dbReference>
<feature type="compositionally biased region" description="Basic residues" evidence="13">
    <location>
        <begin position="1"/>
        <end position="10"/>
    </location>
</feature>
<keyword evidence="9" id="KW-0862">Zinc</keyword>
<keyword evidence="6" id="KW-0645">Protease</keyword>
<dbReference type="GO" id="GO:0008237">
    <property type="term" value="F:metallopeptidase activity"/>
    <property type="evidence" value="ECO:0007669"/>
    <property type="project" value="UniProtKB-KW"/>
</dbReference>
<dbReference type="GO" id="GO:0008270">
    <property type="term" value="F:zinc ion binding"/>
    <property type="evidence" value="ECO:0007669"/>
    <property type="project" value="InterPro"/>
</dbReference>
<feature type="region of interest" description="Disordered" evidence="13">
    <location>
        <begin position="1"/>
        <end position="29"/>
    </location>
</feature>
<sequence length="458" mass="51026">MRFVVRKSARPKLGAAPNPQHARAVDPYIPGHGNPGYRISRYDLELEYKVASNRLAGRAEITATANEPLRRFSLDLSDALAASKVSVNGRRPARYAQRGGKLDITLPGEIPAGAAMTVSIRYAGTPRPVRSNWGEVGWEELTEGVIVASQPSGAPSWFPCDDHPGSKASYRIAITTDSPYRVVSNGVLTSRKVAAGHTTWVFEQAAPMATYLATIQIGAYESVKVAEKPVPIRAALPPRLKRDFQRSFGNQERIMRAFTRWFGPYPFPEYTVVITDDTLEIPVEAQTVSIFGANHCDGTRHAERLVAHELAHQWFGNSLTLTRWKDIWLHEGFACYAEWLWAQECGEATTQQMVARYYAKLAASPQDIVVGDPGPKDMFDDRVYKRGAMTVHALRVALGDPVFFTLLHEWTSEYAHESVTTENLVTLAAKHSPEPLRDLWRTWLYETGLPPLPTLESL</sequence>
<organism evidence="16 17">
    <name type="scientific">Tsukamurella paurometabola (strain ATCC 8368 / DSM 20162 / CCUG 35730 / CIP 100753 / JCM 10117 / KCTC 9821 / NBRC 16120 / NCIMB 702349 / NCTC 13040)</name>
    <name type="common">Corynebacterium paurometabolum</name>
    <dbReference type="NCBI Taxonomy" id="521096"/>
    <lineage>
        <taxon>Bacteria</taxon>
        <taxon>Bacillati</taxon>
        <taxon>Actinomycetota</taxon>
        <taxon>Actinomycetes</taxon>
        <taxon>Mycobacteriales</taxon>
        <taxon>Tsukamurellaceae</taxon>
        <taxon>Tsukamurella</taxon>
    </lineage>
</organism>
<keyword evidence="10" id="KW-0482">Metalloprotease</keyword>
<reference evidence="17" key="1">
    <citation type="submission" date="2010-03" db="EMBL/GenBank/DDBJ databases">
        <title>The complete chromosome of Tsukamurella paurometabola DSM 20162.</title>
        <authorList>
            <consortium name="US DOE Joint Genome Institute (JGI-PGF)"/>
            <person name="Lucas S."/>
            <person name="Copeland A."/>
            <person name="Lapidus A."/>
            <person name="Glavina del Rio T."/>
            <person name="Dalin E."/>
            <person name="Tice H."/>
            <person name="Bruce D."/>
            <person name="Goodwin L."/>
            <person name="Pitluck S."/>
            <person name="Kyrpides N."/>
            <person name="Mavromatis K."/>
            <person name="Ivanova N."/>
            <person name="Mikhailova N."/>
            <person name="Munk A.C."/>
            <person name="Brettin T."/>
            <person name="Detter J.C."/>
            <person name="Tapia R."/>
            <person name="Han C."/>
            <person name="Larimer F."/>
            <person name="Land M."/>
            <person name="Hauser L."/>
            <person name="Markowitz V."/>
            <person name="Cheng J.-F."/>
            <person name="Hugenholtz P."/>
            <person name="Woyke T."/>
            <person name="Wu D."/>
            <person name="Jando M."/>
            <person name="Brambilla E."/>
            <person name="Klenk H.-P."/>
            <person name="Eisen J.A."/>
        </authorList>
    </citation>
    <scope>NUCLEOTIDE SEQUENCE [LARGE SCALE GENOMIC DNA]</scope>
    <source>
        <strain evidence="17">ATCC 8368 / DSM 20162 / CCUG 35730 / CIP 100753 / JCM 10117 / KCTC 9821 / NBRC 16120 / NCIMB 702349 / NCTC 13040</strain>
    </source>
</reference>
<dbReference type="KEGG" id="tpr:Tpau_3781"/>
<gene>
    <name evidence="16" type="ordered locus">Tpau_3781</name>
</gene>
<keyword evidence="17" id="KW-1185">Reference proteome</keyword>
<dbReference type="CDD" id="cd09603">
    <property type="entry name" value="M1_APN_like"/>
    <property type="match status" value="1"/>
</dbReference>
<keyword evidence="16" id="KW-0031">Aminopeptidase</keyword>
<dbReference type="SUPFAM" id="SSF55486">
    <property type="entry name" value="Metalloproteases ('zincins'), catalytic domain"/>
    <property type="match status" value="1"/>
</dbReference>
<evidence type="ECO:0000313" key="16">
    <source>
        <dbReference type="EMBL" id="ADG80359.1"/>
    </source>
</evidence>
<dbReference type="GO" id="GO:0016285">
    <property type="term" value="F:alanyl aminopeptidase activity"/>
    <property type="evidence" value="ECO:0007669"/>
    <property type="project" value="UniProtKB-EC"/>
</dbReference>
<name>D5UYQ6_TSUPD</name>
<dbReference type="Pfam" id="PF17900">
    <property type="entry name" value="Peptidase_M1_N"/>
    <property type="match status" value="1"/>
</dbReference>
<evidence type="ECO:0000256" key="12">
    <source>
        <dbReference type="ARBA" id="ARBA00031533"/>
    </source>
</evidence>
<dbReference type="Pfam" id="PF01433">
    <property type="entry name" value="Peptidase_M1"/>
    <property type="match status" value="1"/>
</dbReference>
<evidence type="ECO:0000259" key="15">
    <source>
        <dbReference type="Pfam" id="PF17900"/>
    </source>
</evidence>
<proteinExistence type="inferred from homology"/>
<reference evidence="16 17" key="2">
    <citation type="journal article" date="2011" name="Stand. Genomic Sci.">
        <title>Complete genome sequence of Tsukamurella paurometabola type strain (no. 33).</title>
        <authorList>
            <person name="Munk A.C."/>
            <person name="Lapidus A."/>
            <person name="Lucas S."/>
            <person name="Nolan M."/>
            <person name="Tice H."/>
            <person name="Cheng J.F."/>
            <person name="Del Rio T.G."/>
            <person name="Goodwin L."/>
            <person name="Pitluck S."/>
            <person name="Liolios K."/>
            <person name="Huntemann M."/>
            <person name="Ivanova N."/>
            <person name="Mavromatis K."/>
            <person name="Mikhailova N."/>
            <person name="Pati A."/>
            <person name="Chen A."/>
            <person name="Palaniappan K."/>
            <person name="Tapia R."/>
            <person name="Han C."/>
            <person name="Land M."/>
            <person name="Hauser L."/>
            <person name="Chang Y.J."/>
            <person name="Jeffries C.D."/>
            <person name="Brettin T."/>
            <person name="Yasawong M."/>
            <person name="Brambilla E.M."/>
            <person name="Rohde M."/>
            <person name="Sikorski J."/>
            <person name="Goker M."/>
            <person name="Detter J.C."/>
            <person name="Woyke T."/>
            <person name="Bristow J."/>
            <person name="Eisen J.A."/>
            <person name="Markowitz V."/>
            <person name="Hugenholtz P."/>
            <person name="Kyrpides N.C."/>
            <person name="Klenk H.P."/>
        </authorList>
    </citation>
    <scope>NUCLEOTIDE SEQUENCE [LARGE SCALE GENOMIC DNA]</scope>
    <source>
        <strain evidence="17">ATCC 8368 / DSM 20162 / CCUG 35730 / CIP 100753 / JCM 10117 / KCTC 9821 / NBRC 16120 / NCIMB 702349 / NCTC 13040</strain>
    </source>
</reference>
<keyword evidence="8" id="KW-0378">Hydrolase</keyword>
<feature type="domain" description="Aminopeptidase N-like N-terminal" evidence="15">
    <location>
        <begin position="41"/>
        <end position="212"/>
    </location>
</feature>
<dbReference type="EMBL" id="CP001966">
    <property type="protein sequence ID" value="ADG80359.1"/>
    <property type="molecule type" value="Genomic_DNA"/>
</dbReference>
<evidence type="ECO:0000256" key="8">
    <source>
        <dbReference type="ARBA" id="ARBA00022801"/>
    </source>
</evidence>
<comment type="similarity">
    <text evidence="3">Belongs to the peptidase M1 family.</text>
</comment>
<dbReference type="STRING" id="521096.Tpau_3781"/>
<evidence type="ECO:0000256" key="5">
    <source>
        <dbReference type="ARBA" id="ARBA00015611"/>
    </source>
</evidence>
<evidence type="ECO:0000259" key="14">
    <source>
        <dbReference type="Pfam" id="PF01433"/>
    </source>
</evidence>
<evidence type="ECO:0000256" key="10">
    <source>
        <dbReference type="ARBA" id="ARBA00023049"/>
    </source>
</evidence>
<evidence type="ECO:0000256" key="7">
    <source>
        <dbReference type="ARBA" id="ARBA00022723"/>
    </source>
</evidence>
<feature type="domain" description="Peptidase M1 membrane alanine aminopeptidase" evidence="14">
    <location>
        <begin position="250"/>
        <end position="443"/>
    </location>
</feature>
<protein>
    <recommendedName>
        <fullName evidence="5">Aminopeptidase N</fullName>
        <ecNumber evidence="4">3.4.11.2</ecNumber>
    </recommendedName>
    <alternativeName>
        <fullName evidence="11">Alanine aminopeptidase</fullName>
    </alternativeName>
    <alternativeName>
        <fullName evidence="12">Lysyl aminopeptidase</fullName>
    </alternativeName>
</protein>
<dbReference type="InterPro" id="IPR014782">
    <property type="entry name" value="Peptidase_M1_dom"/>
</dbReference>
<evidence type="ECO:0000313" key="17">
    <source>
        <dbReference type="Proteomes" id="UP000001213"/>
    </source>
</evidence>
<dbReference type="GO" id="GO:0006508">
    <property type="term" value="P:proteolysis"/>
    <property type="evidence" value="ECO:0007669"/>
    <property type="project" value="UniProtKB-KW"/>
</dbReference>
<evidence type="ECO:0000256" key="11">
    <source>
        <dbReference type="ARBA" id="ARBA00029811"/>
    </source>
</evidence>
<keyword evidence="7" id="KW-0479">Metal-binding</keyword>
<evidence type="ECO:0000256" key="1">
    <source>
        <dbReference type="ARBA" id="ARBA00000098"/>
    </source>
</evidence>
<comment type="catalytic activity">
    <reaction evidence="1">
        <text>Release of an N-terminal amino acid, Xaa-|-Yaa- from a peptide, amide or arylamide. Xaa is preferably Ala, but may be most amino acids including Pro (slow action). When a terminal hydrophobic residue is followed by a prolyl residue, the two may be released as an intact Xaa-Pro dipeptide.</text>
        <dbReference type="EC" id="3.4.11.2"/>
    </reaction>
</comment>
<dbReference type="RefSeq" id="WP_013128355.1">
    <property type="nucleotide sequence ID" value="NC_014158.1"/>
</dbReference>
<dbReference type="AlphaFoldDB" id="D5UYQ6"/>
<evidence type="ECO:0000256" key="2">
    <source>
        <dbReference type="ARBA" id="ARBA00001947"/>
    </source>
</evidence>